<dbReference type="AlphaFoldDB" id="A0AAV5SJF9"/>
<comment type="caution">
    <text evidence="2">The sequence shown here is derived from an EMBL/GenBank/DDBJ whole genome shotgun (WGS) entry which is preliminary data.</text>
</comment>
<reference evidence="2" key="1">
    <citation type="submission" date="2023-10" db="EMBL/GenBank/DDBJ databases">
        <title>Genome assembly of Pristionchus species.</title>
        <authorList>
            <person name="Yoshida K."/>
            <person name="Sommer R.J."/>
        </authorList>
    </citation>
    <scope>NUCLEOTIDE SEQUENCE</scope>
    <source>
        <strain evidence="2">RS0144</strain>
    </source>
</reference>
<sequence>LGWTRHLLFVLLLRLGRTRHMQLLLLFHLSRSRLALLFMDKSRTLNNLHFLLDFLLLLSLQQNYGLDEANHLAEGIVEGGLSSGCLSCTIGGSTLRMRSYDAGRSIWAL</sequence>
<gene>
    <name evidence="2" type="ORF">PENTCL1PPCAC_4932</name>
</gene>
<feature type="non-terminal residue" evidence="2">
    <location>
        <position position="109"/>
    </location>
</feature>
<feature type="non-terminal residue" evidence="2">
    <location>
        <position position="1"/>
    </location>
</feature>
<name>A0AAV5SJF9_9BILA</name>
<dbReference type="EMBL" id="BTSX01000002">
    <property type="protein sequence ID" value="GMS82757.1"/>
    <property type="molecule type" value="Genomic_DNA"/>
</dbReference>
<protein>
    <submittedName>
        <fullName evidence="2">Uncharacterized protein</fullName>
    </submittedName>
</protein>
<evidence type="ECO:0000256" key="1">
    <source>
        <dbReference type="SAM" id="SignalP"/>
    </source>
</evidence>
<keyword evidence="1" id="KW-0732">Signal</keyword>
<dbReference type="Proteomes" id="UP001432027">
    <property type="component" value="Unassembled WGS sequence"/>
</dbReference>
<evidence type="ECO:0000313" key="2">
    <source>
        <dbReference type="EMBL" id="GMS82757.1"/>
    </source>
</evidence>
<accession>A0AAV5SJF9</accession>
<proteinExistence type="predicted"/>
<feature type="signal peptide" evidence="1">
    <location>
        <begin position="1"/>
        <end position="18"/>
    </location>
</feature>
<evidence type="ECO:0000313" key="3">
    <source>
        <dbReference type="Proteomes" id="UP001432027"/>
    </source>
</evidence>
<organism evidence="2 3">
    <name type="scientific">Pristionchus entomophagus</name>
    <dbReference type="NCBI Taxonomy" id="358040"/>
    <lineage>
        <taxon>Eukaryota</taxon>
        <taxon>Metazoa</taxon>
        <taxon>Ecdysozoa</taxon>
        <taxon>Nematoda</taxon>
        <taxon>Chromadorea</taxon>
        <taxon>Rhabditida</taxon>
        <taxon>Rhabditina</taxon>
        <taxon>Diplogasteromorpha</taxon>
        <taxon>Diplogasteroidea</taxon>
        <taxon>Neodiplogasteridae</taxon>
        <taxon>Pristionchus</taxon>
    </lineage>
</organism>
<feature type="chain" id="PRO_5043708560" evidence="1">
    <location>
        <begin position="19"/>
        <end position="109"/>
    </location>
</feature>
<keyword evidence="3" id="KW-1185">Reference proteome</keyword>